<sequence>MTIMIEDRDPELLALLFSRAVRGLRAGAAVPTGLTSDPPPLGGTPGDPPSGLSAEWDAAWALRLEHLDDLDDFDIEGRGLDAYFAAWQAAQDALPVPWSDRMQEWLDSSGYVDWVDSACRRTDLDIRPGVLPALVGAWRRGLRTVTLLPLTGPYVLAPSPQRMVVSAFTWSSDEEMVGALRSWTGEKPPQPDR</sequence>
<name>A0ABP8E5N7_9MICO</name>
<protein>
    <submittedName>
        <fullName evidence="2">Uncharacterized protein</fullName>
    </submittedName>
</protein>
<evidence type="ECO:0000256" key="1">
    <source>
        <dbReference type="SAM" id="MobiDB-lite"/>
    </source>
</evidence>
<evidence type="ECO:0000313" key="3">
    <source>
        <dbReference type="Proteomes" id="UP001501594"/>
    </source>
</evidence>
<accession>A0ABP8E5N7</accession>
<keyword evidence="3" id="KW-1185">Reference proteome</keyword>
<evidence type="ECO:0000313" key="2">
    <source>
        <dbReference type="EMBL" id="GAA4267543.1"/>
    </source>
</evidence>
<comment type="caution">
    <text evidence="2">The sequence shown here is derived from an EMBL/GenBank/DDBJ whole genome shotgun (WGS) entry which is preliminary data.</text>
</comment>
<proteinExistence type="predicted"/>
<reference evidence="3" key="1">
    <citation type="journal article" date="2019" name="Int. J. Syst. Evol. Microbiol.">
        <title>The Global Catalogue of Microorganisms (GCM) 10K type strain sequencing project: providing services to taxonomists for standard genome sequencing and annotation.</title>
        <authorList>
            <consortium name="The Broad Institute Genomics Platform"/>
            <consortium name="The Broad Institute Genome Sequencing Center for Infectious Disease"/>
            <person name="Wu L."/>
            <person name="Ma J."/>
        </authorList>
    </citation>
    <scope>NUCLEOTIDE SEQUENCE [LARGE SCALE GENOMIC DNA]</scope>
    <source>
        <strain evidence="3">JCM 17442</strain>
    </source>
</reference>
<feature type="compositionally biased region" description="Pro residues" evidence="1">
    <location>
        <begin position="37"/>
        <end position="48"/>
    </location>
</feature>
<organism evidence="2 3">
    <name type="scientific">Frondihabitans peucedani</name>
    <dbReference type="NCBI Taxonomy" id="598626"/>
    <lineage>
        <taxon>Bacteria</taxon>
        <taxon>Bacillati</taxon>
        <taxon>Actinomycetota</taxon>
        <taxon>Actinomycetes</taxon>
        <taxon>Micrococcales</taxon>
        <taxon>Microbacteriaceae</taxon>
        <taxon>Frondihabitans</taxon>
    </lineage>
</organism>
<dbReference type="Proteomes" id="UP001501594">
    <property type="component" value="Unassembled WGS sequence"/>
</dbReference>
<gene>
    <name evidence="2" type="ORF">GCM10022256_31550</name>
</gene>
<feature type="region of interest" description="Disordered" evidence="1">
    <location>
        <begin position="31"/>
        <end position="50"/>
    </location>
</feature>
<dbReference type="EMBL" id="BAABAU010000004">
    <property type="protein sequence ID" value="GAA4267543.1"/>
    <property type="molecule type" value="Genomic_DNA"/>
</dbReference>